<comment type="caution">
    <text evidence="1">The sequence shown here is derived from an EMBL/GenBank/DDBJ whole genome shotgun (WGS) entry which is preliminary data.</text>
</comment>
<reference evidence="1 2" key="1">
    <citation type="submission" date="2018-08" db="EMBL/GenBank/DDBJ databases">
        <title>Whole genome sequence analysis of Dermacoccus abyssi bacteria isolated from Deep Mariana trench Micromonospora spp reveals genes involved in the environmental adaptation and production of secondary metabolites.</title>
        <authorList>
            <person name="Abdel-Mageed W.M."/>
            <person name="Lehri B."/>
            <person name="Nouioui I."/>
            <person name="Goodfellow I."/>
            <person name="Jaspars M."/>
            <person name="Karlyshev A."/>
        </authorList>
    </citation>
    <scope>NUCLEOTIDE SEQUENCE [LARGE SCALE GENOMIC DNA]</scope>
    <source>
        <strain evidence="1 2">MT1.1</strain>
    </source>
</reference>
<dbReference type="EMBL" id="QWLM01000022">
    <property type="protein sequence ID" value="RHW43905.1"/>
    <property type="molecule type" value="Genomic_DNA"/>
</dbReference>
<evidence type="ECO:0000313" key="2">
    <source>
        <dbReference type="Proteomes" id="UP000285376"/>
    </source>
</evidence>
<accession>A0A417Z0Q2</accession>
<name>A0A417Z0Q2_9MICO</name>
<protein>
    <submittedName>
        <fullName evidence="1">Uncharacterized protein</fullName>
    </submittedName>
</protein>
<dbReference type="Proteomes" id="UP000285376">
    <property type="component" value="Unassembled WGS sequence"/>
</dbReference>
<proteinExistence type="predicted"/>
<organism evidence="1 2">
    <name type="scientific">Dermacoccus abyssi</name>
    <dbReference type="NCBI Taxonomy" id="322596"/>
    <lineage>
        <taxon>Bacteria</taxon>
        <taxon>Bacillati</taxon>
        <taxon>Actinomycetota</taxon>
        <taxon>Actinomycetes</taxon>
        <taxon>Micrococcales</taxon>
        <taxon>Dermacoccaceae</taxon>
        <taxon>Dermacoccus</taxon>
    </lineage>
</organism>
<sequence>MGERPREPTEGGIMLISCNSCPVRGRACDSCVVTTFLGLPEPALGEPEWEAEDHRVLDTLCASGLVSAHDAADARLERAPFGLQVAV</sequence>
<evidence type="ECO:0000313" key="1">
    <source>
        <dbReference type="EMBL" id="RHW43905.1"/>
    </source>
</evidence>
<dbReference type="AlphaFoldDB" id="A0A417Z0Q2"/>
<gene>
    <name evidence="1" type="ORF">D1832_13815</name>
</gene>